<dbReference type="InterPro" id="IPR015943">
    <property type="entry name" value="WD40/YVTN_repeat-like_dom_sf"/>
</dbReference>
<dbReference type="Gene3D" id="2.130.10.10">
    <property type="entry name" value="YVTN repeat-like/Quinoprotein amine dehydrogenase"/>
    <property type="match status" value="1"/>
</dbReference>
<dbReference type="OrthoDB" id="1715191at2759"/>
<comment type="similarity">
    <text evidence="1">Belongs to the cycloisomerase 2 family.</text>
</comment>
<dbReference type="Pfam" id="PF10568">
    <property type="entry name" value="Tom37"/>
    <property type="match status" value="1"/>
</dbReference>
<dbReference type="InParanoid" id="A0A317XXW2"/>
<evidence type="ECO:0000259" key="3">
    <source>
        <dbReference type="Pfam" id="PF10568"/>
    </source>
</evidence>
<dbReference type="GO" id="GO:0016853">
    <property type="term" value="F:isomerase activity"/>
    <property type="evidence" value="ECO:0007669"/>
    <property type="project" value="UniProtKB-KW"/>
</dbReference>
<dbReference type="EMBL" id="KZ819188">
    <property type="protein sequence ID" value="PWZ02738.1"/>
    <property type="molecule type" value="Genomic_DNA"/>
</dbReference>
<proteinExistence type="inferred from homology"/>
<evidence type="ECO:0000256" key="2">
    <source>
        <dbReference type="SAM" id="MobiDB-lite"/>
    </source>
</evidence>
<accession>A0A317XXW2</accession>
<name>A0A317XXW2_9BASI</name>
<keyword evidence="4" id="KW-0413">Isomerase</keyword>
<dbReference type="Pfam" id="PF10282">
    <property type="entry name" value="Lactonase"/>
    <property type="match status" value="1"/>
</dbReference>
<protein>
    <submittedName>
        <fullName evidence="4">Putative isomerase YbhE</fullName>
    </submittedName>
</protein>
<evidence type="ECO:0000313" key="5">
    <source>
        <dbReference type="Proteomes" id="UP000246740"/>
    </source>
</evidence>
<dbReference type="Proteomes" id="UP000246740">
    <property type="component" value="Unassembled WGS sequence"/>
</dbReference>
<gene>
    <name evidence="4" type="ORF">BCV70DRAFT_183079</name>
</gene>
<dbReference type="GO" id="GO:0017057">
    <property type="term" value="F:6-phosphogluconolactonase activity"/>
    <property type="evidence" value="ECO:0007669"/>
    <property type="project" value="TreeGrafter"/>
</dbReference>
<reference evidence="4 5" key="1">
    <citation type="journal article" date="2018" name="Mol. Biol. Evol.">
        <title>Broad Genomic Sampling Reveals a Smut Pathogenic Ancestry of the Fungal Clade Ustilaginomycotina.</title>
        <authorList>
            <person name="Kijpornyongpan T."/>
            <person name="Mondo S.J."/>
            <person name="Barry K."/>
            <person name="Sandor L."/>
            <person name="Lee J."/>
            <person name="Lipzen A."/>
            <person name="Pangilinan J."/>
            <person name="LaButti K."/>
            <person name="Hainaut M."/>
            <person name="Henrissat B."/>
            <person name="Grigoriev I.V."/>
            <person name="Spatafora J.W."/>
            <person name="Aime M.C."/>
        </authorList>
    </citation>
    <scope>NUCLEOTIDE SEQUENCE [LARGE SCALE GENOMIC DNA]</scope>
    <source>
        <strain evidence="4 5">MCA 3645</strain>
    </source>
</reference>
<evidence type="ECO:0000313" key="4">
    <source>
        <dbReference type="EMBL" id="PWZ02738.1"/>
    </source>
</evidence>
<dbReference type="InterPro" id="IPR019564">
    <property type="entry name" value="Sam37/metaxin_N"/>
</dbReference>
<feature type="compositionally biased region" description="Polar residues" evidence="2">
    <location>
        <begin position="368"/>
        <end position="396"/>
    </location>
</feature>
<keyword evidence="5" id="KW-1185">Reference proteome</keyword>
<organism evidence="4 5">
    <name type="scientific">Testicularia cyperi</name>
    <dbReference type="NCBI Taxonomy" id="1882483"/>
    <lineage>
        <taxon>Eukaryota</taxon>
        <taxon>Fungi</taxon>
        <taxon>Dikarya</taxon>
        <taxon>Basidiomycota</taxon>
        <taxon>Ustilaginomycotina</taxon>
        <taxon>Ustilaginomycetes</taxon>
        <taxon>Ustilaginales</taxon>
        <taxon>Anthracoideaceae</taxon>
        <taxon>Testicularia</taxon>
    </lineage>
</organism>
<dbReference type="PANTHER" id="PTHR30344">
    <property type="entry name" value="6-PHOSPHOGLUCONOLACTONASE-RELATED"/>
    <property type="match status" value="1"/>
</dbReference>
<dbReference type="GO" id="GO:0001401">
    <property type="term" value="C:SAM complex"/>
    <property type="evidence" value="ECO:0007669"/>
    <property type="project" value="InterPro"/>
</dbReference>
<dbReference type="AlphaFoldDB" id="A0A317XXW2"/>
<evidence type="ECO:0000256" key="1">
    <source>
        <dbReference type="ARBA" id="ARBA00005564"/>
    </source>
</evidence>
<dbReference type="PANTHER" id="PTHR30344:SF4">
    <property type="entry name" value="CYCLASE, PUTATIVE (AFU_ORTHOLOGUE AFUA_6G11580)-RELATED"/>
    <property type="match status" value="1"/>
</dbReference>
<feature type="domain" description="Mitochondrial outer membrane transport complex Sam37/metaxin N-terminal" evidence="3">
    <location>
        <begin position="45"/>
        <end position="158"/>
    </location>
</feature>
<dbReference type="InterPro" id="IPR050282">
    <property type="entry name" value="Cycloisomerase_2"/>
</dbReference>
<sequence length="887" mass="94520">MSSEASTSRVLRLHVWGAHATLPTLDPTSLYAASLLQCTFRNDGATSLQLTSATTSTPRVPLLQIIQDGQTVRLIDDVNDILSFCVESGLDAHPTSSSSSLESASASDKEQAAKTLALHAMLDDQLLDLVLHSLFSFPANFRAVTVPSYSSTGPWSSSSLRASKIPFVGSSIPSRLRFAVEARLTAIGLWGLGGKEATAHNKEADDLAGRAGIITPKKKVGLGQSAKDAARDNFEKSRLANRAKEVLDVVNAALEAAGPGAGGYLSRKDQPGSLDAHVFALLAPLVFASPGLPEDTLPQLISQSYPALVALLDRVRAQLWPEPTDSETWPAWATAQDLASTPLLSSSPSDATVSSSSWWPFKHREKASPNTAGTHPSTTQSRTAQSQNPRSTSKSPLSREEKRLRWGRAIWACTALLGLVGYTFASGIPPTSGSVVDPSTSCVAGLGGGSGLLMRPATRTAAAGVGEECPRRHRLVSGTFNSADLFVLSYDELGEQLSIEHTVPGEGPHQYLAYGVSTTGSKTVYATTWGQPAALSSWHFDPRDGGLTFGNRKLITATGSYVHVQPPPFQSETAPGFGSLPGPAVWLGSAGGPTGELHRLDPVTGQIGDKTTELVFLPNPEDLGTADKTRKALRYGAHSFDCSSNTLPLSSLPGREREAGANAGAAGTAQQIAFVADLGSNSIKAYSFPDMQYLYEVASARDGDGPRHSIPHPTLPLLFSVTEHTNFVDVYQQLQAQVRFLATADMLNAEEAADRHSWRGDTLRLSSDTRYLFASTRGKTELQKGLVVAYQLLVSDDQEAGLSVQLKQVARFQTRTSGGKANAIELAPHYSPSPPDLLVLTDDEQGYIDILEWNPTTHEFTVKATTQLPLLPGNGGFQGASHAIWLD</sequence>
<feature type="region of interest" description="Disordered" evidence="2">
    <location>
        <begin position="364"/>
        <end position="400"/>
    </location>
</feature>
<dbReference type="InterPro" id="IPR019405">
    <property type="entry name" value="Lactonase_7-beta_prop"/>
</dbReference>